<sequence>MSLSRASPRQIRVLVDNYATHANDPKFKEYWNKMKGVVMEPTRPLPPTRSQPPADQQPLASQDAVDQPQRRKTSRKRRRRQPAVVADTSNVGATTAARALPSAPTRRPRRAQVEDGQQHTGAGDQGSQPPLGSCTRSTTSVAPTSATGASSPEPASKRARRQRRSRSMTLIAPPSTAGPAATASTPERAHQLRRSTWPRMPRKDRA</sequence>
<protein>
    <submittedName>
        <fullName evidence="2">Unnamed protein product</fullName>
    </submittedName>
</protein>
<evidence type="ECO:0000313" key="2">
    <source>
        <dbReference type="EMBL" id="GMF39812.1"/>
    </source>
</evidence>
<evidence type="ECO:0000256" key="1">
    <source>
        <dbReference type="SAM" id="MobiDB-lite"/>
    </source>
</evidence>
<comment type="caution">
    <text evidence="2">The sequence shown here is derived from an EMBL/GenBank/DDBJ whole genome shotgun (WGS) entry which is preliminary data.</text>
</comment>
<feature type="compositionally biased region" description="Basic residues" evidence="1">
    <location>
        <begin position="70"/>
        <end position="81"/>
    </location>
</feature>
<organism evidence="2 3">
    <name type="scientific">Phytophthora fragariaefolia</name>
    <dbReference type="NCBI Taxonomy" id="1490495"/>
    <lineage>
        <taxon>Eukaryota</taxon>
        <taxon>Sar</taxon>
        <taxon>Stramenopiles</taxon>
        <taxon>Oomycota</taxon>
        <taxon>Peronosporomycetes</taxon>
        <taxon>Peronosporales</taxon>
        <taxon>Peronosporaceae</taxon>
        <taxon>Phytophthora</taxon>
    </lineage>
</organism>
<proteinExistence type="predicted"/>
<feature type="compositionally biased region" description="Polar residues" evidence="1">
    <location>
        <begin position="51"/>
        <end position="60"/>
    </location>
</feature>
<name>A0A9W7CSG3_9STRA</name>
<dbReference type="Proteomes" id="UP001165121">
    <property type="component" value="Unassembled WGS sequence"/>
</dbReference>
<dbReference type="AlphaFoldDB" id="A0A9W7CSG3"/>
<feature type="compositionally biased region" description="Low complexity" evidence="1">
    <location>
        <begin position="172"/>
        <end position="186"/>
    </location>
</feature>
<feature type="compositionally biased region" description="Basic residues" evidence="1">
    <location>
        <begin position="157"/>
        <end position="166"/>
    </location>
</feature>
<keyword evidence="3" id="KW-1185">Reference proteome</keyword>
<reference evidence="2" key="1">
    <citation type="submission" date="2023-04" db="EMBL/GenBank/DDBJ databases">
        <title>Phytophthora fragariaefolia NBRC 109709.</title>
        <authorList>
            <person name="Ichikawa N."/>
            <person name="Sato H."/>
            <person name="Tonouchi N."/>
        </authorList>
    </citation>
    <scope>NUCLEOTIDE SEQUENCE</scope>
    <source>
        <strain evidence="2">NBRC 109709</strain>
    </source>
</reference>
<feature type="compositionally biased region" description="Polar residues" evidence="1">
    <location>
        <begin position="125"/>
        <end position="150"/>
    </location>
</feature>
<dbReference type="EMBL" id="BSXT01001190">
    <property type="protein sequence ID" value="GMF39812.1"/>
    <property type="molecule type" value="Genomic_DNA"/>
</dbReference>
<feature type="region of interest" description="Disordered" evidence="1">
    <location>
        <begin position="38"/>
        <end position="206"/>
    </location>
</feature>
<accession>A0A9W7CSG3</accession>
<evidence type="ECO:0000313" key="3">
    <source>
        <dbReference type="Proteomes" id="UP001165121"/>
    </source>
</evidence>
<gene>
    <name evidence="2" type="ORF">Pfra01_001197800</name>
</gene>